<dbReference type="Proteomes" id="UP000663942">
    <property type="component" value="Chromosome"/>
</dbReference>
<evidence type="ECO:0000313" key="2">
    <source>
        <dbReference type="EMBL" id="QTC89455.1"/>
    </source>
</evidence>
<dbReference type="InterPro" id="IPR013108">
    <property type="entry name" value="Amidohydro_3"/>
</dbReference>
<sequence length="443" mass="46894">MGVAGFAATVAAGGSAAMTRTTTASVQSDADAAAPAHFILSDVTLEDGFVRDQGEIIGTRTGRYDLEIKDGRILSVTPTTAAGSSALPRLSANGRLVLPAFRDMHIHLDKTFYGGPWQAPRPRKGKTIMDMIALERSLLPELLPVSRERAEGLIDLLLEHGTTTARSHCNIDPVSGLKSLEHLNQALENYRGRFSCEIVAFPQHGLLLSEVEPLMRESMGMGVAFVGGLDPTNVDGRMEASLDAMFGIAVDYDKGVDIHLHESGASGAAAIRYMLDTVEKTPSLKGRLTLSHAFALANLPPADLDATAERMAASGVSVASTIPIGRSMMPLARLREKGVRLMSGTDSVIDMWSPFGSGDMLDKANLYAQLYSGSDEFGLSRALAIATGDVLPLNNAGERAWPKAGDAADLVLTDASCSAEAVARTSKRAAVFHGGRMVFGALT</sequence>
<dbReference type="PANTHER" id="PTHR32027:SF9">
    <property type="entry name" value="BLL3847 PROTEIN"/>
    <property type="match status" value="1"/>
</dbReference>
<dbReference type="InterPro" id="IPR011059">
    <property type="entry name" value="Metal-dep_hydrolase_composite"/>
</dbReference>
<dbReference type="Gene3D" id="2.30.40.10">
    <property type="entry name" value="Urease, subunit C, domain 1"/>
    <property type="match status" value="1"/>
</dbReference>
<evidence type="ECO:0000313" key="3">
    <source>
        <dbReference type="Proteomes" id="UP000663942"/>
    </source>
</evidence>
<dbReference type="InterPro" id="IPR032466">
    <property type="entry name" value="Metal_Hydrolase"/>
</dbReference>
<gene>
    <name evidence="2" type="ORF">IFE19_04295</name>
</gene>
<dbReference type="EMBL" id="CP062006">
    <property type="protein sequence ID" value="QTC89455.1"/>
    <property type="molecule type" value="Genomic_DNA"/>
</dbReference>
<dbReference type="SUPFAM" id="SSF51556">
    <property type="entry name" value="Metallo-dependent hydrolases"/>
    <property type="match status" value="1"/>
</dbReference>
<keyword evidence="3" id="KW-1185">Reference proteome</keyword>
<name>A0ABX7SRC5_9CAUL</name>
<reference evidence="2 3" key="1">
    <citation type="submission" date="2020-09" db="EMBL/GenBank/DDBJ databases">
        <title>Brevundimonas sp. LVF1 isolated from an oligotrophic pond in Goettingen, Germany.</title>
        <authorList>
            <person name="Friedrich I."/>
            <person name="Klassen A."/>
            <person name="Neubauer H."/>
            <person name="Schneider D."/>
            <person name="Hertel R."/>
            <person name="Daniel R."/>
        </authorList>
    </citation>
    <scope>NUCLEOTIDE SEQUENCE [LARGE SCALE GENOMIC DNA]</scope>
    <source>
        <strain evidence="2 3">LVF1</strain>
    </source>
</reference>
<dbReference type="NCBIfam" id="NF005312">
    <property type="entry name" value="PRK06846.1"/>
    <property type="match status" value="1"/>
</dbReference>
<dbReference type="Pfam" id="PF07969">
    <property type="entry name" value="Amidohydro_3"/>
    <property type="match status" value="1"/>
</dbReference>
<dbReference type="SUPFAM" id="SSF51338">
    <property type="entry name" value="Composite domain of metallo-dependent hydrolases"/>
    <property type="match status" value="1"/>
</dbReference>
<dbReference type="InterPro" id="IPR052349">
    <property type="entry name" value="Metallo-hydrolase_Enzymes"/>
</dbReference>
<feature type="domain" description="Amidohydrolase 3" evidence="1">
    <location>
        <begin position="92"/>
        <end position="437"/>
    </location>
</feature>
<proteinExistence type="predicted"/>
<protein>
    <submittedName>
        <fullName evidence="2">Amidohydrolase family protein</fullName>
    </submittedName>
</protein>
<organism evidence="2 3">
    <name type="scientific">Brevundimonas pondensis</name>
    <dbReference type="NCBI Taxonomy" id="2774189"/>
    <lineage>
        <taxon>Bacteria</taxon>
        <taxon>Pseudomonadati</taxon>
        <taxon>Pseudomonadota</taxon>
        <taxon>Alphaproteobacteria</taxon>
        <taxon>Caulobacterales</taxon>
        <taxon>Caulobacteraceae</taxon>
        <taxon>Brevundimonas</taxon>
    </lineage>
</organism>
<accession>A0ABX7SRC5</accession>
<dbReference type="Gene3D" id="3.20.20.140">
    <property type="entry name" value="Metal-dependent hydrolases"/>
    <property type="match status" value="1"/>
</dbReference>
<evidence type="ECO:0000259" key="1">
    <source>
        <dbReference type="Pfam" id="PF07969"/>
    </source>
</evidence>
<dbReference type="PANTHER" id="PTHR32027">
    <property type="entry name" value="CYTOSINE DEAMINASE"/>
    <property type="match status" value="1"/>
</dbReference>
<dbReference type="CDD" id="cd01293">
    <property type="entry name" value="Bact_CD"/>
    <property type="match status" value="1"/>
</dbReference>